<sequence>CFRKLLPIFGVGLDPDTGIKEVNLSCLS</sequence>
<name>A0A8S2GDG7_9BILA</name>
<dbReference type="AlphaFoldDB" id="A0A8S2GDG7"/>
<evidence type="ECO:0000313" key="3">
    <source>
        <dbReference type="Proteomes" id="UP000677228"/>
    </source>
</evidence>
<gene>
    <name evidence="1" type="ORF">OVA965_LOCUS45715</name>
    <name evidence="2" type="ORF">TMI583_LOCUS49462</name>
</gene>
<organism evidence="1 3">
    <name type="scientific">Didymodactylos carnosus</name>
    <dbReference type="NCBI Taxonomy" id="1234261"/>
    <lineage>
        <taxon>Eukaryota</taxon>
        <taxon>Metazoa</taxon>
        <taxon>Spiralia</taxon>
        <taxon>Gnathifera</taxon>
        <taxon>Rotifera</taxon>
        <taxon>Eurotatoria</taxon>
        <taxon>Bdelloidea</taxon>
        <taxon>Philodinida</taxon>
        <taxon>Philodinidae</taxon>
        <taxon>Didymodactylos</taxon>
    </lineage>
</organism>
<dbReference type="EMBL" id="CAJOBA010108072">
    <property type="protein sequence ID" value="CAF4544566.1"/>
    <property type="molecule type" value="Genomic_DNA"/>
</dbReference>
<evidence type="ECO:0000313" key="1">
    <source>
        <dbReference type="EMBL" id="CAF1670807.1"/>
    </source>
</evidence>
<dbReference type="Proteomes" id="UP000682733">
    <property type="component" value="Unassembled WGS sequence"/>
</dbReference>
<dbReference type="EMBL" id="CAJNOK010074475">
    <property type="protein sequence ID" value="CAF1670807.1"/>
    <property type="molecule type" value="Genomic_DNA"/>
</dbReference>
<accession>A0A8S2GDG7</accession>
<feature type="non-terminal residue" evidence="1">
    <location>
        <position position="1"/>
    </location>
</feature>
<dbReference type="Proteomes" id="UP000677228">
    <property type="component" value="Unassembled WGS sequence"/>
</dbReference>
<comment type="caution">
    <text evidence="1">The sequence shown here is derived from an EMBL/GenBank/DDBJ whole genome shotgun (WGS) entry which is preliminary data.</text>
</comment>
<reference evidence="1" key="1">
    <citation type="submission" date="2021-02" db="EMBL/GenBank/DDBJ databases">
        <authorList>
            <person name="Nowell W R."/>
        </authorList>
    </citation>
    <scope>NUCLEOTIDE SEQUENCE</scope>
</reference>
<evidence type="ECO:0000313" key="2">
    <source>
        <dbReference type="EMBL" id="CAF4544566.1"/>
    </source>
</evidence>
<proteinExistence type="predicted"/>
<protein>
    <submittedName>
        <fullName evidence="1">Uncharacterized protein</fullName>
    </submittedName>
</protein>